<evidence type="ECO:0000256" key="2">
    <source>
        <dbReference type="ARBA" id="ARBA00022723"/>
    </source>
</evidence>
<dbReference type="Pfam" id="PF13359">
    <property type="entry name" value="DDE_Tnp_4"/>
    <property type="match status" value="1"/>
</dbReference>
<evidence type="ECO:0000256" key="1">
    <source>
        <dbReference type="ARBA" id="ARBA00001968"/>
    </source>
</evidence>
<comment type="cofactor">
    <cofactor evidence="1">
        <name>a divalent metal cation</name>
        <dbReference type="ChEBI" id="CHEBI:60240"/>
    </cofactor>
</comment>
<accession>A0AAV6GVB7</accession>
<dbReference type="GO" id="GO:0046872">
    <property type="term" value="F:metal ion binding"/>
    <property type="evidence" value="ECO:0007669"/>
    <property type="project" value="UniProtKB-KW"/>
</dbReference>
<gene>
    <name evidence="4" type="ORF">AALO_G00119150</name>
</gene>
<feature type="domain" description="DDE Tnp4" evidence="3">
    <location>
        <begin position="1"/>
        <end position="116"/>
    </location>
</feature>
<dbReference type="PANTHER" id="PTHR23080">
    <property type="entry name" value="THAP DOMAIN PROTEIN"/>
    <property type="match status" value="1"/>
</dbReference>
<dbReference type="AlphaFoldDB" id="A0AAV6GVB7"/>
<name>A0AAV6GVB7_9TELE</name>
<evidence type="ECO:0000313" key="4">
    <source>
        <dbReference type="EMBL" id="KAG5277572.1"/>
    </source>
</evidence>
<dbReference type="EMBL" id="JADWDJ010000008">
    <property type="protein sequence ID" value="KAG5277572.1"/>
    <property type="molecule type" value="Genomic_DNA"/>
</dbReference>
<comment type="caution">
    <text evidence="4">The sequence shown here is derived from an EMBL/GenBank/DDBJ whole genome shotgun (WGS) entry which is preliminary data.</text>
</comment>
<reference evidence="4" key="1">
    <citation type="submission" date="2020-10" db="EMBL/GenBank/DDBJ databases">
        <title>Chromosome-scale genome assembly of the Allis shad, Alosa alosa.</title>
        <authorList>
            <person name="Margot Z."/>
            <person name="Christophe K."/>
            <person name="Cabau C."/>
            <person name="Louis A."/>
            <person name="Berthelot C."/>
            <person name="Parey E."/>
            <person name="Roest Crollius H."/>
            <person name="Montfort J."/>
            <person name="Robinson-Rechavi M."/>
            <person name="Bucao C."/>
            <person name="Bouchez O."/>
            <person name="Gislard M."/>
            <person name="Lluch J."/>
            <person name="Milhes M."/>
            <person name="Lampietro C."/>
            <person name="Lopez Roques C."/>
            <person name="Donnadieu C."/>
            <person name="Braasch I."/>
            <person name="Desvignes T."/>
            <person name="Postlethwait J."/>
            <person name="Bobe J."/>
            <person name="Guiguen Y."/>
        </authorList>
    </citation>
    <scope>NUCLEOTIDE SEQUENCE</scope>
    <source>
        <strain evidence="4">M-15738</strain>
        <tissue evidence="4">Blood</tissue>
    </source>
</reference>
<protein>
    <recommendedName>
        <fullName evidence="3">DDE Tnp4 domain-containing protein</fullName>
    </recommendedName>
</protein>
<proteinExistence type="predicted"/>
<keyword evidence="5" id="KW-1185">Reference proteome</keyword>
<organism evidence="4 5">
    <name type="scientific">Alosa alosa</name>
    <name type="common">allis shad</name>
    <dbReference type="NCBI Taxonomy" id="278164"/>
    <lineage>
        <taxon>Eukaryota</taxon>
        <taxon>Metazoa</taxon>
        <taxon>Chordata</taxon>
        <taxon>Craniata</taxon>
        <taxon>Vertebrata</taxon>
        <taxon>Euteleostomi</taxon>
        <taxon>Actinopterygii</taxon>
        <taxon>Neopterygii</taxon>
        <taxon>Teleostei</taxon>
        <taxon>Clupei</taxon>
        <taxon>Clupeiformes</taxon>
        <taxon>Clupeoidei</taxon>
        <taxon>Clupeidae</taxon>
        <taxon>Alosa</taxon>
    </lineage>
</organism>
<evidence type="ECO:0000259" key="3">
    <source>
        <dbReference type="Pfam" id="PF13359"/>
    </source>
</evidence>
<dbReference type="Proteomes" id="UP000823561">
    <property type="component" value="Chromosome 8"/>
</dbReference>
<sequence length="162" mass="18201">MFVSKLFGGRASDTFITRNSGLISHLIPGDQVLADRGFTITDVLPPGVTLAIPAFTRGCKELPEHEVTRTRRLANVRIHVERAIRRLKGFKILSNIIPGRIQHVDDIVTICAGLCNLQPQLIREEIEGKASDLDEDEHIDEQQEGDEYSWDMAEDIEGNHLF</sequence>
<dbReference type="InterPro" id="IPR027806">
    <property type="entry name" value="HARBI1_dom"/>
</dbReference>
<evidence type="ECO:0000313" key="5">
    <source>
        <dbReference type="Proteomes" id="UP000823561"/>
    </source>
</evidence>
<keyword evidence="2" id="KW-0479">Metal-binding</keyword>
<dbReference type="PANTHER" id="PTHR23080:SF143">
    <property type="entry name" value="SI:DKEY-56D12.4"/>
    <property type="match status" value="1"/>
</dbReference>